<sequence>MDETDEWVNEVRLVGRFSGEVTVRELPSGDTVAGLRLVVPRARPREGGASVDTIDVACWSARTRRAAGTLGDGDLVEVSGALRRRFFRAGSAAVSRYEVEALSLRRLRRRALTDTAG</sequence>
<protein>
    <submittedName>
        <fullName evidence="3">Single-stranded DNA-binding protein</fullName>
    </submittedName>
</protein>
<organism evidence="3 4">
    <name type="scientific">Knoellia koreensis</name>
    <dbReference type="NCBI Taxonomy" id="2730921"/>
    <lineage>
        <taxon>Bacteria</taxon>
        <taxon>Bacillati</taxon>
        <taxon>Actinomycetota</taxon>
        <taxon>Actinomycetes</taxon>
        <taxon>Micrococcales</taxon>
        <taxon>Intrasporangiaceae</taxon>
        <taxon>Knoellia</taxon>
    </lineage>
</organism>
<dbReference type="PROSITE" id="PS50935">
    <property type="entry name" value="SSB"/>
    <property type="match status" value="1"/>
</dbReference>
<dbReference type="Pfam" id="PF00436">
    <property type="entry name" value="SSB"/>
    <property type="match status" value="1"/>
</dbReference>
<name>A0A849HED2_9MICO</name>
<evidence type="ECO:0000313" key="4">
    <source>
        <dbReference type="Proteomes" id="UP000588586"/>
    </source>
</evidence>
<keyword evidence="1 2" id="KW-0238">DNA-binding</keyword>
<gene>
    <name evidence="3" type="ORF">HJG52_03010</name>
</gene>
<keyword evidence="4" id="KW-1185">Reference proteome</keyword>
<dbReference type="SUPFAM" id="SSF50249">
    <property type="entry name" value="Nucleic acid-binding proteins"/>
    <property type="match status" value="1"/>
</dbReference>
<accession>A0A849HED2</accession>
<dbReference type="RefSeq" id="WP_171242056.1">
    <property type="nucleotide sequence ID" value="NZ_JABEPQ010000001.1"/>
</dbReference>
<comment type="caution">
    <text evidence="3">The sequence shown here is derived from an EMBL/GenBank/DDBJ whole genome shotgun (WGS) entry which is preliminary data.</text>
</comment>
<dbReference type="EMBL" id="JABEPQ010000001">
    <property type="protein sequence ID" value="NNM44974.1"/>
    <property type="molecule type" value="Genomic_DNA"/>
</dbReference>
<dbReference type="GO" id="GO:0003697">
    <property type="term" value="F:single-stranded DNA binding"/>
    <property type="evidence" value="ECO:0007669"/>
    <property type="project" value="InterPro"/>
</dbReference>
<evidence type="ECO:0000256" key="2">
    <source>
        <dbReference type="PROSITE-ProRule" id="PRU00252"/>
    </source>
</evidence>
<reference evidence="3 4" key="1">
    <citation type="submission" date="2020-04" db="EMBL/GenBank/DDBJ databases">
        <title>Knoellia sp. isolate from air conditioner.</title>
        <authorList>
            <person name="Chea S."/>
            <person name="Kim D.-U."/>
        </authorList>
    </citation>
    <scope>NUCLEOTIDE SEQUENCE [LARGE SCALE GENOMIC DNA]</scope>
    <source>
        <strain evidence="3 4">DB2414S</strain>
    </source>
</reference>
<dbReference type="AlphaFoldDB" id="A0A849HED2"/>
<dbReference type="Gene3D" id="2.40.50.140">
    <property type="entry name" value="Nucleic acid-binding proteins"/>
    <property type="match status" value="1"/>
</dbReference>
<dbReference type="Proteomes" id="UP000588586">
    <property type="component" value="Unassembled WGS sequence"/>
</dbReference>
<dbReference type="InterPro" id="IPR012340">
    <property type="entry name" value="NA-bd_OB-fold"/>
</dbReference>
<evidence type="ECO:0000313" key="3">
    <source>
        <dbReference type="EMBL" id="NNM44974.1"/>
    </source>
</evidence>
<proteinExistence type="predicted"/>
<dbReference type="InterPro" id="IPR000424">
    <property type="entry name" value="Primosome_PriB/ssb"/>
</dbReference>
<evidence type="ECO:0000256" key="1">
    <source>
        <dbReference type="ARBA" id="ARBA00023125"/>
    </source>
</evidence>